<evidence type="ECO:0000313" key="2">
    <source>
        <dbReference type="Proteomes" id="UP000515124"/>
    </source>
</evidence>
<dbReference type="GeneID" id="110771813"/>
<dbReference type="KEGG" id="pavi:110771813"/>
<dbReference type="InterPro" id="IPR006912">
    <property type="entry name" value="Harbinger_derived_prot"/>
</dbReference>
<dbReference type="PANTHER" id="PTHR47150:SF5">
    <property type="entry name" value="OS07G0546750 PROTEIN"/>
    <property type="match status" value="1"/>
</dbReference>
<accession>A0A6P5TXU0</accession>
<protein>
    <submittedName>
        <fullName evidence="3">Protein ALP1-like</fullName>
    </submittedName>
</protein>
<dbReference type="RefSeq" id="XP_021831860.1">
    <property type="nucleotide sequence ID" value="XM_021976168.1"/>
</dbReference>
<keyword evidence="2" id="KW-1185">Reference proteome</keyword>
<evidence type="ECO:0000313" key="3">
    <source>
        <dbReference type="RefSeq" id="XP_021831860.1"/>
    </source>
</evidence>
<feature type="region of interest" description="Disordered" evidence="1">
    <location>
        <begin position="1"/>
        <end position="25"/>
    </location>
</feature>
<dbReference type="AlphaFoldDB" id="A0A6P5TXU0"/>
<dbReference type="Pfam" id="PF04827">
    <property type="entry name" value="Plant_tran"/>
    <property type="match status" value="1"/>
</dbReference>
<name>A0A6P5TXU0_PRUAV</name>
<proteinExistence type="predicted"/>
<organism evidence="2 3">
    <name type="scientific">Prunus avium</name>
    <name type="common">Cherry</name>
    <name type="synonym">Cerasus avium</name>
    <dbReference type="NCBI Taxonomy" id="42229"/>
    <lineage>
        <taxon>Eukaryota</taxon>
        <taxon>Viridiplantae</taxon>
        <taxon>Streptophyta</taxon>
        <taxon>Embryophyta</taxon>
        <taxon>Tracheophyta</taxon>
        <taxon>Spermatophyta</taxon>
        <taxon>Magnoliopsida</taxon>
        <taxon>eudicotyledons</taxon>
        <taxon>Gunneridae</taxon>
        <taxon>Pentapetalae</taxon>
        <taxon>rosids</taxon>
        <taxon>fabids</taxon>
        <taxon>Rosales</taxon>
        <taxon>Rosaceae</taxon>
        <taxon>Amygdaloideae</taxon>
        <taxon>Amygdaleae</taxon>
        <taxon>Prunus</taxon>
    </lineage>
</organism>
<sequence length="452" mass="52929">MEEVLERQEREIRERRRRRAASKRAQRDLDQQLVMAVALLDEENQSSRGSHEGRAANVDRHRHSRGKNLMEDYFIPTSLYSDVHFRGRYRMQQHLFNKVMHDICNYDEYFVQKRNCAGVLGLLPEQKLTAAIRMLAYGASADQVDEIARMGKSTALESLVRFCDAVENLYTRDYLRRPTPRDLQRILQKAERRGFPGMIGSIDCMHWQWKNCPTAWQGDYGNRKGQKSIILEAVAGFDTWVWHAFFGVAGSQNDLNVLGQSPVFNDVLRGEAPKVTYEINNTVYQNGYYLADGIYPRWTTFVKSIPHPRTQKQKNFATHQESYRKDVEMCFGILQARWAIIRGAARMFDEEVLRSIMMTCIILHNMIVEDEYDYEVEEVYEEDPMNTALTRIYEKPIGPNGEPLEHEPLVRDGRFMHHMIDRYTEMQSSYIHERRQVDLMEHLWAVKGNDGE</sequence>
<gene>
    <name evidence="3" type="primary">LOC110771813</name>
</gene>
<dbReference type="PANTHER" id="PTHR47150">
    <property type="entry name" value="OS12G0169200 PROTEIN"/>
    <property type="match status" value="1"/>
</dbReference>
<dbReference type="Proteomes" id="UP000515124">
    <property type="component" value="Unplaced"/>
</dbReference>
<evidence type="ECO:0000256" key="1">
    <source>
        <dbReference type="SAM" id="MobiDB-lite"/>
    </source>
</evidence>
<feature type="compositionally biased region" description="Basic and acidic residues" evidence="1">
    <location>
        <begin position="1"/>
        <end position="14"/>
    </location>
</feature>
<reference evidence="3" key="1">
    <citation type="submission" date="2025-08" db="UniProtKB">
        <authorList>
            <consortium name="RefSeq"/>
        </authorList>
    </citation>
    <scope>IDENTIFICATION</scope>
</reference>
<feature type="compositionally biased region" description="Basic residues" evidence="1">
    <location>
        <begin position="15"/>
        <end position="24"/>
    </location>
</feature>